<dbReference type="Pfam" id="PF12852">
    <property type="entry name" value="Cupin_6"/>
    <property type="match status" value="1"/>
</dbReference>
<evidence type="ECO:0000259" key="5">
    <source>
        <dbReference type="PROSITE" id="PS01124"/>
    </source>
</evidence>
<dbReference type="InterPro" id="IPR009057">
    <property type="entry name" value="Homeodomain-like_sf"/>
</dbReference>
<dbReference type="InterPro" id="IPR032783">
    <property type="entry name" value="AraC_lig"/>
</dbReference>
<evidence type="ECO:0000313" key="7">
    <source>
        <dbReference type="Proteomes" id="UP001333996"/>
    </source>
</evidence>
<evidence type="ECO:0000256" key="4">
    <source>
        <dbReference type="SAM" id="MobiDB-lite"/>
    </source>
</evidence>
<feature type="compositionally biased region" description="Polar residues" evidence="4">
    <location>
        <begin position="1"/>
        <end position="10"/>
    </location>
</feature>
<dbReference type="PRINTS" id="PR00032">
    <property type="entry name" value="HTHARAC"/>
</dbReference>
<evidence type="ECO:0000256" key="3">
    <source>
        <dbReference type="ARBA" id="ARBA00023163"/>
    </source>
</evidence>
<organism evidence="6 7">
    <name type="scientific">Streptomyces chiangmaiensis</name>
    <dbReference type="NCBI Taxonomy" id="766497"/>
    <lineage>
        <taxon>Bacteria</taxon>
        <taxon>Bacillati</taxon>
        <taxon>Actinomycetota</taxon>
        <taxon>Actinomycetes</taxon>
        <taxon>Kitasatosporales</taxon>
        <taxon>Streptomycetaceae</taxon>
        <taxon>Streptomyces</taxon>
    </lineage>
</organism>
<proteinExistence type="predicted"/>
<protein>
    <submittedName>
        <fullName evidence="6">AraC family transcriptional regulator</fullName>
    </submittedName>
</protein>
<dbReference type="SUPFAM" id="SSF46689">
    <property type="entry name" value="Homeodomain-like"/>
    <property type="match status" value="2"/>
</dbReference>
<keyword evidence="2" id="KW-0238">DNA-binding</keyword>
<dbReference type="PROSITE" id="PS01124">
    <property type="entry name" value="HTH_ARAC_FAMILY_2"/>
    <property type="match status" value="1"/>
</dbReference>
<keyword evidence="3" id="KW-0804">Transcription</keyword>
<dbReference type="InterPro" id="IPR018060">
    <property type="entry name" value="HTH_AraC"/>
</dbReference>
<feature type="region of interest" description="Disordered" evidence="4">
    <location>
        <begin position="1"/>
        <end position="23"/>
    </location>
</feature>
<dbReference type="InterPro" id="IPR050204">
    <property type="entry name" value="AraC_XylS_family_regulators"/>
</dbReference>
<keyword evidence="7" id="KW-1185">Reference proteome</keyword>
<dbReference type="EMBL" id="JAYWVC010000090">
    <property type="protein sequence ID" value="MED7824957.1"/>
    <property type="molecule type" value="Genomic_DNA"/>
</dbReference>
<dbReference type="SMART" id="SM00342">
    <property type="entry name" value="HTH_ARAC"/>
    <property type="match status" value="1"/>
</dbReference>
<evidence type="ECO:0000256" key="2">
    <source>
        <dbReference type="ARBA" id="ARBA00023125"/>
    </source>
</evidence>
<keyword evidence="1" id="KW-0805">Transcription regulation</keyword>
<name>A0ABU7FLH2_9ACTN</name>
<comment type="caution">
    <text evidence="6">The sequence shown here is derived from an EMBL/GenBank/DDBJ whole genome shotgun (WGS) entry which is preliminary data.</text>
</comment>
<dbReference type="PANTHER" id="PTHR46796">
    <property type="entry name" value="HTH-TYPE TRANSCRIPTIONAL ACTIVATOR RHAS-RELATED"/>
    <property type="match status" value="1"/>
</dbReference>
<dbReference type="Pfam" id="PF12833">
    <property type="entry name" value="HTH_18"/>
    <property type="match status" value="1"/>
</dbReference>
<dbReference type="Proteomes" id="UP001333996">
    <property type="component" value="Unassembled WGS sequence"/>
</dbReference>
<dbReference type="PROSITE" id="PS00041">
    <property type="entry name" value="HTH_ARAC_FAMILY_1"/>
    <property type="match status" value="1"/>
</dbReference>
<accession>A0ABU7FLH2</accession>
<reference evidence="6" key="1">
    <citation type="submission" date="2024-01" db="EMBL/GenBank/DDBJ databases">
        <title>First draft genome sequence data of TA4-1, the type strain of Gram-positive actinobacterium Streptomyces chiangmaiensis.</title>
        <authorList>
            <person name="Yasawong M."/>
            <person name="Nantapong N."/>
        </authorList>
    </citation>
    <scope>NUCLEOTIDE SEQUENCE</scope>
    <source>
        <strain evidence="6">TA4-1</strain>
    </source>
</reference>
<sequence length="293" mass="31638">MSRAGTTTSAPAERRTRAVSRPMPEKVNAVVRGRCLLVREDGAESLTIEEGDVVVSDGRRPYVLCSAPGIEPLDSGGVAMDPGSRMAHLGGGEEFVCVSGHIDLSSGDLLRRALPELIHVRAVEVEAPVLGWLIAQLVAEMTTERAGSVFASDQLAQLLFVQVLRVCLADAELLPAGWLRALADERLGPALRLMHGDPSRPWQLEELARAAAMSRTAFALRFRKAAGVPPLTYLLNWRMTLAARALREEETSVSALARSVGYTSESAFSNAFKRTVGIAPRRYRDAARAAVRG</sequence>
<dbReference type="PANTHER" id="PTHR46796:SF7">
    <property type="entry name" value="ARAC FAMILY TRANSCRIPTIONAL REGULATOR"/>
    <property type="match status" value="1"/>
</dbReference>
<evidence type="ECO:0000313" key="6">
    <source>
        <dbReference type="EMBL" id="MED7824957.1"/>
    </source>
</evidence>
<gene>
    <name evidence="6" type="ORF">VXC91_23930</name>
</gene>
<dbReference type="InterPro" id="IPR018062">
    <property type="entry name" value="HTH_AraC-typ_CS"/>
</dbReference>
<evidence type="ECO:0000256" key="1">
    <source>
        <dbReference type="ARBA" id="ARBA00023015"/>
    </source>
</evidence>
<dbReference type="InterPro" id="IPR020449">
    <property type="entry name" value="Tscrpt_reg_AraC-type_HTH"/>
</dbReference>
<feature type="domain" description="HTH araC/xylS-type" evidence="5">
    <location>
        <begin position="188"/>
        <end position="286"/>
    </location>
</feature>
<dbReference type="RefSeq" id="WP_329509381.1">
    <property type="nucleotide sequence ID" value="NZ_BAAAYZ010000104.1"/>
</dbReference>
<dbReference type="Gene3D" id="1.10.10.60">
    <property type="entry name" value="Homeodomain-like"/>
    <property type="match status" value="2"/>
</dbReference>